<dbReference type="InterPro" id="IPR016181">
    <property type="entry name" value="Acyl_CoA_acyltransferase"/>
</dbReference>
<dbReference type="Gene3D" id="3.40.630.30">
    <property type="match status" value="1"/>
</dbReference>
<dbReference type="EMBL" id="RAXT01000002">
    <property type="protein sequence ID" value="RKG40535.1"/>
    <property type="molecule type" value="Genomic_DNA"/>
</dbReference>
<gene>
    <name evidence="2" type="ORF">D7V20_02525</name>
</gene>
<evidence type="ECO:0000259" key="1">
    <source>
        <dbReference type="PROSITE" id="PS51186"/>
    </source>
</evidence>
<protein>
    <submittedName>
        <fullName evidence="2">N-acetyltransferase</fullName>
    </submittedName>
</protein>
<keyword evidence="3" id="KW-1185">Reference proteome</keyword>
<dbReference type="OrthoDB" id="9797178at2"/>
<dbReference type="Pfam" id="PF13527">
    <property type="entry name" value="Acetyltransf_9"/>
    <property type="match status" value="1"/>
</dbReference>
<feature type="domain" description="N-acetyltransferase" evidence="1">
    <location>
        <begin position="4"/>
        <end position="155"/>
    </location>
</feature>
<reference evidence="2 3" key="1">
    <citation type="submission" date="2018-09" db="EMBL/GenBank/DDBJ databases">
        <title>The draft genome of Acinetobacter spp. strains.</title>
        <authorList>
            <person name="Qin J."/>
            <person name="Feng Y."/>
            <person name="Zong Z."/>
        </authorList>
    </citation>
    <scope>NUCLEOTIDE SEQUENCE [LARGE SCALE GENOMIC DNA]</scope>
    <source>
        <strain evidence="2 3">WCHAc060115</strain>
    </source>
</reference>
<dbReference type="PANTHER" id="PTHR43617">
    <property type="entry name" value="L-AMINO ACID N-ACETYLTRANSFERASE"/>
    <property type="match status" value="1"/>
</dbReference>
<name>A0A3A8F105_9GAMM</name>
<dbReference type="InterPro" id="IPR000182">
    <property type="entry name" value="GNAT_dom"/>
</dbReference>
<dbReference type="CDD" id="cd04301">
    <property type="entry name" value="NAT_SF"/>
    <property type="match status" value="1"/>
</dbReference>
<proteinExistence type="predicted"/>
<sequence length="169" mass="18715">MLHLILRNEQAQDVDAIFKLTESAFKNAEHTDHTEQFIVNALRKTQQLTLSIVAEREQQLIGHVAISPVEISLKTSDWYGLGPISVAPEYQQQGVGSALMQYSLQQLKQLGAAGCVVLGDPAYYSKFGFKVIPNLTLADVPAEYFQALSFTDMFPQGEVTYSQAFTATQ</sequence>
<dbReference type="Proteomes" id="UP000280405">
    <property type="component" value="Unassembled WGS sequence"/>
</dbReference>
<organism evidence="2 3">
    <name type="scientific">Acinetobacter rongchengensis</name>
    <dbReference type="NCBI Taxonomy" id="2419601"/>
    <lineage>
        <taxon>Bacteria</taxon>
        <taxon>Pseudomonadati</taxon>
        <taxon>Pseudomonadota</taxon>
        <taxon>Gammaproteobacteria</taxon>
        <taxon>Moraxellales</taxon>
        <taxon>Moraxellaceae</taxon>
        <taxon>Acinetobacter</taxon>
    </lineage>
</organism>
<evidence type="ECO:0000313" key="2">
    <source>
        <dbReference type="EMBL" id="RKG40535.1"/>
    </source>
</evidence>
<comment type="caution">
    <text evidence="2">The sequence shown here is derived from an EMBL/GenBank/DDBJ whole genome shotgun (WGS) entry which is preliminary data.</text>
</comment>
<dbReference type="InterPro" id="IPR050276">
    <property type="entry name" value="MshD_Acetyltransferase"/>
</dbReference>
<accession>A0A3A8F105</accession>
<dbReference type="AlphaFoldDB" id="A0A3A8F105"/>
<dbReference type="PANTHER" id="PTHR43617:SF2">
    <property type="entry name" value="UPF0039 PROTEIN SLL0451"/>
    <property type="match status" value="1"/>
</dbReference>
<evidence type="ECO:0000313" key="3">
    <source>
        <dbReference type="Proteomes" id="UP000280405"/>
    </source>
</evidence>
<dbReference type="PROSITE" id="PS51186">
    <property type="entry name" value="GNAT"/>
    <property type="match status" value="1"/>
</dbReference>
<dbReference type="GO" id="GO:0016747">
    <property type="term" value="F:acyltransferase activity, transferring groups other than amino-acyl groups"/>
    <property type="evidence" value="ECO:0007669"/>
    <property type="project" value="InterPro"/>
</dbReference>
<dbReference type="RefSeq" id="WP_120382764.1">
    <property type="nucleotide sequence ID" value="NZ_RAXT01000002.1"/>
</dbReference>
<dbReference type="SUPFAM" id="SSF55729">
    <property type="entry name" value="Acyl-CoA N-acyltransferases (Nat)"/>
    <property type="match status" value="1"/>
</dbReference>
<keyword evidence="2" id="KW-0808">Transferase</keyword>